<evidence type="ECO:0000313" key="6">
    <source>
        <dbReference type="Proteomes" id="UP001596353"/>
    </source>
</evidence>
<keyword evidence="6" id="KW-1185">Reference proteome</keyword>
<evidence type="ECO:0000259" key="4">
    <source>
        <dbReference type="Pfam" id="PF13407"/>
    </source>
</evidence>
<dbReference type="PANTHER" id="PTHR30036">
    <property type="entry name" value="D-XYLOSE-BINDING PERIPLASMIC PROTEIN"/>
    <property type="match status" value="1"/>
</dbReference>
<dbReference type="EMBL" id="JBHSWG010000003">
    <property type="protein sequence ID" value="MFC6761707.1"/>
    <property type="molecule type" value="Genomic_DNA"/>
</dbReference>
<dbReference type="Gene3D" id="3.40.50.2300">
    <property type="match status" value="2"/>
</dbReference>
<sequence length="392" mass="42019">MTQHNGLTWPIRLTALTVMTLGLPMVAAAQSAEEMMSSRLGTTDVGPVFQEAFEHAAMPVSEEIRAKAIQCWNDNQCDTGTGGELTVAYADGFGENVWRQVTKMEFIMQALTYPEVGKIVYTSARGDAAKALSDFRAYIAQGVDVIVTFADHGEALAPSIREATESGITVILHNGTVAGTPGEDYVTNISENICELGKEFIRAVRTGNPEAKAIAALGGTPGNPLSATWQGCAAEEVATLDGVEIIATEDTNWTQEGTFSAVSAILSRFDKIDGYIYDYADGFRGGVRAYESANKPLDFTVALRTDEQGLFCDMKAAGNPNFKVFYSSGQNYQARLALTAGMMAHGGAEIPANLDVPFSMKQATVDQCDPSLPDEVSVSTLVDPDTLRAMFK</sequence>
<evidence type="ECO:0000256" key="3">
    <source>
        <dbReference type="SAM" id="SignalP"/>
    </source>
</evidence>
<feature type="domain" description="Periplasmic binding protein" evidence="4">
    <location>
        <begin position="95"/>
        <end position="296"/>
    </location>
</feature>
<reference evidence="6" key="1">
    <citation type="journal article" date="2019" name="Int. J. Syst. Evol. Microbiol.">
        <title>The Global Catalogue of Microorganisms (GCM) 10K type strain sequencing project: providing services to taxonomists for standard genome sequencing and annotation.</title>
        <authorList>
            <consortium name="The Broad Institute Genomics Platform"/>
            <consortium name="The Broad Institute Genome Sequencing Center for Infectious Disease"/>
            <person name="Wu L."/>
            <person name="Ma J."/>
        </authorList>
    </citation>
    <scope>NUCLEOTIDE SEQUENCE [LARGE SCALE GENOMIC DNA]</scope>
    <source>
        <strain evidence="6">CCUG 66188</strain>
    </source>
</reference>
<comment type="caution">
    <text evidence="5">The sequence shown here is derived from an EMBL/GenBank/DDBJ whole genome shotgun (WGS) entry which is preliminary data.</text>
</comment>
<feature type="chain" id="PRO_5045810924" evidence="3">
    <location>
        <begin position="32"/>
        <end position="392"/>
    </location>
</feature>
<evidence type="ECO:0000313" key="5">
    <source>
        <dbReference type="EMBL" id="MFC6761707.1"/>
    </source>
</evidence>
<comment type="similarity">
    <text evidence="2">Belongs to the bacterial solute-binding protein 2 family.</text>
</comment>
<evidence type="ECO:0000256" key="1">
    <source>
        <dbReference type="ARBA" id="ARBA00004418"/>
    </source>
</evidence>
<dbReference type="PANTHER" id="PTHR30036:SF7">
    <property type="entry name" value="ABC TRANSPORTER PERIPLASMIC-BINDING PROTEIN YPHF"/>
    <property type="match status" value="1"/>
</dbReference>
<dbReference type="InterPro" id="IPR050555">
    <property type="entry name" value="Bact_Solute-Bind_Prot2"/>
</dbReference>
<dbReference type="Pfam" id="PF13407">
    <property type="entry name" value="Peripla_BP_4"/>
    <property type="match status" value="1"/>
</dbReference>
<dbReference type="SUPFAM" id="SSF53822">
    <property type="entry name" value="Periplasmic binding protein-like I"/>
    <property type="match status" value="1"/>
</dbReference>
<organism evidence="5 6">
    <name type="scientific">Sulfitobacter porphyrae</name>
    <dbReference type="NCBI Taxonomy" id="1246864"/>
    <lineage>
        <taxon>Bacteria</taxon>
        <taxon>Pseudomonadati</taxon>
        <taxon>Pseudomonadota</taxon>
        <taxon>Alphaproteobacteria</taxon>
        <taxon>Rhodobacterales</taxon>
        <taxon>Roseobacteraceae</taxon>
        <taxon>Sulfitobacter</taxon>
    </lineage>
</organism>
<proteinExistence type="inferred from homology"/>
<comment type="subcellular location">
    <subcellularLocation>
        <location evidence="1">Periplasm</location>
    </subcellularLocation>
</comment>
<dbReference type="Proteomes" id="UP001596353">
    <property type="component" value="Unassembled WGS sequence"/>
</dbReference>
<name>A0ABW2B8D4_9RHOB</name>
<accession>A0ABW2B8D4</accession>
<evidence type="ECO:0000256" key="2">
    <source>
        <dbReference type="ARBA" id="ARBA00007639"/>
    </source>
</evidence>
<feature type="signal peptide" evidence="3">
    <location>
        <begin position="1"/>
        <end position="31"/>
    </location>
</feature>
<gene>
    <name evidence="5" type="ORF">ACFQFQ_23095</name>
</gene>
<keyword evidence="3" id="KW-0732">Signal</keyword>
<dbReference type="InterPro" id="IPR025997">
    <property type="entry name" value="SBP_2_dom"/>
</dbReference>
<protein>
    <submittedName>
        <fullName evidence="5">Substrate-binding domain-containing protein</fullName>
    </submittedName>
</protein>
<dbReference type="InterPro" id="IPR028082">
    <property type="entry name" value="Peripla_BP_I"/>
</dbReference>